<gene>
    <name evidence="1" type="ORF">FHP25_23915</name>
</gene>
<name>A0A5C8PH35_9HYPH</name>
<protein>
    <submittedName>
        <fullName evidence="1">Thioesterase-like protein</fullName>
    </submittedName>
</protein>
<dbReference type="CDD" id="cd00586">
    <property type="entry name" value="4HBT"/>
    <property type="match status" value="1"/>
</dbReference>
<dbReference type="OrthoDB" id="9803287at2"/>
<dbReference type="Proteomes" id="UP000321638">
    <property type="component" value="Unassembled WGS sequence"/>
</dbReference>
<accession>A0A5C8PH35</accession>
<comment type="caution">
    <text evidence="1">The sequence shown here is derived from an EMBL/GenBank/DDBJ whole genome shotgun (WGS) entry which is preliminary data.</text>
</comment>
<dbReference type="InterPro" id="IPR029069">
    <property type="entry name" value="HotDog_dom_sf"/>
</dbReference>
<organism evidence="1 2">
    <name type="scientific">Vineibacter terrae</name>
    <dbReference type="NCBI Taxonomy" id="2586908"/>
    <lineage>
        <taxon>Bacteria</taxon>
        <taxon>Pseudomonadati</taxon>
        <taxon>Pseudomonadota</taxon>
        <taxon>Alphaproteobacteria</taxon>
        <taxon>Hyphomicrobiales</taxon>
        <taxon>Vineibacter</taxon>
    </lineage>
</organism>
<keyword evidence="2" id="KW-1185">Reference proteome</keyword>
<sequence>MVTLPYPLVDLDLAAPLDRHRATVLPEWIDWNGHMNVGFYVVAFDKATDTLCTQLGVGWEYTREKVGMTFVLEAHVTYDREVREGDPLRITTQVLDYDTKRVHYFHTMHHGSDGWVAATNELILMNIDYETRRSAPWPPETYRRLELMAAAHATLPRPDKAGRTIAIKRR</sequence>
<dbReference type="RefSeq" id="WP_147849504.1">
    <property type="nucleotide sequence ID" value="NZ_VDUZ01000030.1"/>
</dbReference>
<dbReference type="EMBL" id="VDUZ01000030">
    <property type="protein sequence ID" value="TXL72821.1"/>
    <property type="molecule type" value="Genomic_DNA"/>
</dbReference>
<dbReference type="Pfam" id="PF13279">
    <property type="entry name" value="4HBT_2"/>
    <property type="match status" value="1"/>
</dbReference>
<dbReference type="SUPFAM" id="SSF54637">
    <property type="entry name" value="Thioesterase/thiol ester dehydrase-isomerase"/>
    <property type="match status" value="1"/>
</dbReference>
<reference evidence="1 2" key="1">
    <citation type="submission" date="2019-06" db="EMBL/GenBank/DDBJ databases">
        <title>New taxonomy in bacterial strain CC-CFT640, isolated from vineyard.</title>
        <authorList>
            <person name="Lin S.-Y."/>
            <person name="Tsai C.-F."/>
            <person name="Young C.-C."/>
        </authorList>
    </citation>
    <scope>NUCLEOTIDE SEQUENCE [LARGE SCALE GENOMIC DNA]</scope>
    <source>
        <strain evidence="1 2">CC-CFT640</strain>
    </source>
</reference>
<dbReference type="Gene3D" id="3.10.129.10">
    <property type="entry name" value="Hotdog Thioesterase"/>
    <property type="match status" value="1"/>
</dbReference>
<dbReference type="AlphaFoldDB" id="A0A5C8PH35"/>
<evidence type="ECO:0000313" key="2">
    <source>
        <dbReference type="Proteomes" id="UP000321638"/>
    </source>
</evidence>
<proteinExistence type="predicted"/>
<evidence type="ECO:0000313" key="1">
    <source>
        <dbReference type="EMBL" id="TXL72821.1"/>
    </source>
</evidence>